<name>A0ABV6MQU6_9PSEU</name>
<feature type="chain" id="PRO_5046870062" description="SH3 domain-containing protein" evidence="1">
    <location>
        <begin position="27"/>
        <end position="130"/>
    </location>
</feature>
<comment type="caution">
    <text evidence="2">The sequence shown here is derived from an EMBL/GenBank/DDBJ whole genome shotgun (WGS) entry which is preliminary data.</text>
</comment>
<sequence length="130" mass="13694">MTIARITAALGLVFAMLLGGVATATAATPAGTAAPHGTVTYTKVLAWHDDEVREKCPSTVCRLAGVLKPGIPVNGYCWTVGDSVTVNDVINYIWVRISPDDRKPLWVSAAYLVGGKYGTLSADDECPNVS</sequence>
<dbReference type="Proteomes" id="UP001589810">
    <property type="component" value="Unassembled WGS sequence"/>
</dbReference>
<organism evidence="2 3">
    <name type="scientific">Kutzneria chonburiensis</name>
    <dbReference type="NCBI Taxonomy" id="1483604"/>
    <lineage>
        <taxon>Bacteria</taxon>
        <taxon>Bacillati</taxon>
        <taxon>Actinomycetota</taxon>
        <taxon>Actinomycetes</taxon>
        <taxon>Pseudonocardiales</taxon>
        <taxon>Pseudonocardiaceae</taxon>
        <taxon>Kutzneria</taxon>
    </lineage>
</organism>
<feature type="signal peptide" evidence="1">
    <location>
        <begin position="1"/>
        <end position="26"/>
    </location>
</feature>
<dbReference type="EMBL" id="JBHLUD010000004">
    <property type="protein sequence ID" value="MFC0542659.1"/>
    <property type="molecule type" value="Genomic_DNA"/>
</dbReference>
<protein>
    <recommendedName>
        <fullName evidence="4">SH3 domain-containing protein</fullName>
    </recommendedName>
</protein>
<evidence type="ECO:0000313" key="3">
    <source>
        <dbReference type="Proteomes" id="UP001589810"/>
    </source>
</evidence>
<accession>A0ABV6MQU6</accession>
<keyword evidence="1" id="KW-0732">Signal</keyword>
<gene>
    <name evidence="2" type="ORF">ACFFH7_14275</name>
</gene>
<evidence type="ECO:0000256" key="1">
    <source>
        <dbReference type="SAM" id="SignalP"/>
    </source>
</evidence>
<evidence type="ECO:0000313" key="2">
    <source>
        <dbReference type="EMBL" id="MFC0542659.1"/>
    </source>
</evidence>
<evidence type="ECO:0008006" key="4">
    <source>
        <dbReference type="Google" id="ProtNLM"/>
    </source>
</evidence>
<reference evidence="2 3" key="1">
    <citation type="submission" date="2024-09" db="EMBL/GenBank/DDBJ databases">
        <authorList>
            <person name="Sun Q."/>
            <person name="Mori K."/>
        </authorList>
    </citation>
    <scope>NUCLEOTIDE SEQUENCE [LARGE SCALE GENOMIC DNA]</scope>
    <source>
        <strain evidence="2 3">TBRC 1432</strain>
    </source>
</reference>
<dbReference type="RefSeq" id="WP_273941075.1">
    <property type="nucleotide sequence ID" value="NZ_CP097263.1"/>
</dbReference>
<keyword evidence="3" id="KW-1185">Reference proteome</keyword>
<proteinExistence type="predicted"/>